<reference evidence="5 6" key="2">
    <citation type="journal article" date="2021" name="Int. J. Syst. Evol. Microbiol.">
        <title>Isolation and Polyphasic Characterization of Desulfuromonas versatilis sp. Nov., an Electrogenic Bacteria Capable of Versatile Metabolism Isolated from a Graphene Oxide-Reducing Enrichment Culture.</title>
        <authorList>
            <person name="Xie L."/>
            <person name="Yoshida N."/>
            <person name="Ishii S."/>
            <person name="Meng L."/>
        </authorList>
    </citation>
    <scope>NUCLEOTIDE SEQUENCE [LARGE SCALE GENOMIC DNA]</scope>
    <source>
        <strain evidence="5 6">NIT-T3</strain>
    </source>
</reference>
<keyword evidence="6" id="KW-1185">Reference proteome</keyword>
<dbReference type="PANTHER" id="PTHR39190">
    <property type="entry name" value="FLAGELLAR ASSEMBLY FACTOR FLIW"/>
    <property type="match status" value="1"/>
</dbReference>
<dbReference type="SUPFAM" id="SSF141457">
    <property type="entry name" value="BH3618-like"/>
    <property type="match status" value="1"/>
</dbReference>
<dbReference type="Pfam" id="PF02623">
    <property type="entry name" value="FliW"/>
    <property type="match status" value="1"/>
</dbReference>
<evidence type="ECO:0000256" key="2">
    <source>
        <dbReference type="ARBA" id="ARBA00022795"/>
    </source>
</evidence>
<keyword evidence="5" id="KW-0969">Cilium</keyword>
<evidence type="ECO:0000256" key="1">
    <source>
        <dbReference type="ARBA" id="ARBA00022490"/>
    </source>
</evidence>
<dbReference type="NCBIfam" id="NF009799">
    <property type="entry name" value="PRK13285.2-2"/>
    <property type="match status" value="1"/>
</dbReference>
<evidence type="ECO:0000256" key="3">
    <source>
        <dbReference type="ARBA" id="ARBA00022845"/>
    </source>
</evidence>
<keyword evidence="2 4" id="KW-1005">Bacterial flagellum biogenesis</keyword>
<reference evidence="5 6" key="1">
    <citation type="journal article" date="2016" name="C (Basel)">
        <title>Selective Growth of and Electricity Production by Marine Exoelectrogenic Bacteria in Self-Aggregated Hydrogel of Microbially Reduced Graphene Oxide.</title>
        <authorList>
            <person name="Yoshida N."/>
            <person name="Goto Y."/>
            <person name="Miyata Y."/>
        </authorList>
    </citation>
    <scope>NUCLEOTIDE SEQUENCE [LARGE SCALE GENOMIC DNA]</scope>
    <source>
        <strain evidence="5 6">NIT-T3</strain>
    </source>
</reference>
<dbReference type="EMBL" id="AP024355">
    <property type="protein sequence ID" value="BCR06602.1"/>
    <property type="molecule type" value="Genomic_DNA"/>
</dbReference>
<dbReference type="Gene3D" id="2.30.290.10">
    <property type="entry name" value="BH3618-like"/>
    <property type="match status" value="1"/>
</dbReference>
<evidence type="ECO:0000313" key="6">
    <source>
        <dbReference type="Proteomes" id="UP001319827"/>
    </source>
</evidence>
<name>A0ABN6E2X5_9BACT</name>
<sequence length="140" mass="15904">MKKIQTRFGEVEYSPEQVLHFPQGLIGFEDLRDFIVMPNEKQGPLFWIQSVEDPEVAFVLTDPTNFFLDYRVVPEKAELQKLAMAEGDDCFALSVVTVHPDRQITLNLAAPVLFAPASNRAMQVILEKTHYQTRTPLPTA</sequence>
<accession>A0ABN6E2X5</accession>
<protein>
    <recommendedName>
        <fullName evidence="4">Flagellar assembly factor FliW</fullName>
    </recommendedName>
</protein>
<proteinExistence type="inferred from homology"/>
<dbReference type="RefSeq" id="WP_221249984.1">
    <property type="nucleotide sequence ID" value="NZ_AP024355.1"/>
</dbReference>
<keyword evidence="1 4" id="KW-0963">Cytoplasm</keyword>
<dbReference type="PANTHER" id="PTHR39190:SF1">
    <property type="entry name" value="FLAGELLAR ASSEMBLY FACTOR FLIW"/>
    <property type="match status" value="1"/>
</dbReference>
<comment type="subunit">
    <text evidence="4">Interacts with translational regulator CsrA and flagellin(s).</text>
</comment>
<keyword evidence="4" id="KW-0143">Chaperone</keyword>
<keyword evidence="5" id="KW-0282">Flagellum</keyword>
<dbReference type="HAMAP" id="MF_01185">
    <property type="entry name" value="FliW"/>
    <property type="match status" value="1"/>
</dbReference>
<dbReference type="Proteomes" id="UP001319827">
    <property type="component" value="Chromosome"/>
</dbReference>
<dbReference type="InterPro" id="IPR024046">
    <property type="entry name" value="Flagellar_assmbl_FliW_dom_sf"/>
</dbReference>
<dbReference type="InterPro" id="IPR003775">
    <property type="entry name" value="Flagellar_assembly_factor_FliW"/>
</dbReference>
<comment type="subcellular location">
    <subcellularLocation>
        <location evidence="4">Cytoplasm</location>
    </subcellularLocation>
</comment>
<keyword evidence="3 4" id="KW-0810">Translation regulation</keyword>
<organism evidence="5 6">
    <name type="scientific">Desulfuromonas versatilis</name>
    <dbReference type="NCBI Taxonomy" id="2802975"/>
    <lineage>
        <taxon>Bacteria</taxon>
        <taxon>Pseudomonadati</taxon>
        <taxon>Thermodesulfobacteriota</taxon>
        <taxon>Desulfuromonadia</taxon>
        <taxon>Desulfuromonadales</taxon>
        <taxon>Desulfuromonadaceae</taxon>
        <taxon>Desulfuromonas</taxon>
    </lineage>
</organism>
<evidence type="ECO:0000313" key="5">
    <source>
        <dbReference type="EMBL" id="BCR06602.1"/>
    </source>
</evidence>
<comment type="similarity">
    <text evidence="4">Belongs to the FliW family.</text>
</comment>
<keyword evidence="5" id="KW-0966">Cell projection</keyword>
<comment type="function">
    <text evidence="4">Acts as an anti-CsrA protein, binds CsrA and prevents it from repressing translation of its target genes, one of which is flagellin. Binds to flagellin and participates in the assembly of the flagellum.</text>
</comment>
<evidence type="ECO:0000256" key="4">
    <source>
        <dbReference type="HAMAP-Rule" id="MF_01185"/>
    </source>
</evidence>
<gene>
    <name evidence="4 5" type="primary">fliW</name>
    <name evidence="5" type="ORF">DESUT3_36710</name>
</gene>